<dbReference type="InterPro" id="IPR036388">
    <property type="entry name" value="WH-like_DNA-bd_sf"/>
</dbReference>
<dbReference type="GO" id="GO:0032993">
    <property type="term" value="C:protein-DNA complex"/>
    <property type="evidence" value="ECO:0007669"/>
    <property type="project" value="TreeGrafter"/>
</dbReference>
<reference evidence="10" key="1">
    <citation type="journal article" date="2020" name="mSystems">
        <title>Genome- and Community-Level Interaction Insights into Carbon Utilization and Element Cycling Functions of Hydrothermarchaeota in Hydrothermal Sediment.</title>
        <authorList>
            <person name="Zhou Z."/>
            <person name="Liu Y."/>
            <person name="Xu W."/>
            <person name="Pan J."/>
            <person name="Luo Z.H."/>
            <person name="Li M."/>
        </authorList>
    </citation>
    <scope>NUCLEOTIDE SEQUENCE [LARGE SCALE GENOMIC DNA]</scope>
    <source>
        <strain evidence="10">HyVt-493</strain>
    </source>
</reference>
<organism evidence="10">
    <name type="scientific">Leucothrix mucor</name>
    <dbReference type="NCBI Taxonomy" id="45248"/>
    <lineage>
        <taxon>Bacteria</taxon>
        <taxon>Pseudomonadati</taxon>
        <taxon>Pseudomonadota</taxon>
        <taxon>Gammaproteobacteria</taxon>
        <taxon>Thiotrichales</taxon>
        <taxon>Thiotrichaceae</taxon>
        <taxon>Leucothrix</taxon>
    </lineage>
</organism>
<keyword evidence="2" id="KW-0902">Two-component regulatory system</keyword>
<dbReference type="EMBL" id="DRMS01000027">
    <property type="protein sequence ID" value="HFC91318.1"/>
    <property type="molecule type" value="Genomic_DNA"/>
</dbReference>
<evidence type="ECO:0000256" key="7">
    <source>
        <dbReference type="PROSITE-ProRule" id="PRU01091"/>
    </source>
</evidence>
<proteinExistence type="predicted"/>
<dbReference type="Gene3D" id="6.10.250.690">
    <property type="match status" value="1"/>
</dbReference>
<sequence>MNILLIEDDLQTASFIQKGLSESGHIADHAEDGEEGLQLALHNKYDVLVIDRMLPLRDGLSVIKEVRRQGVVTPVLILSALGEVDHRVEGLQAGGDDYLVKPYAFSELMARLQALMRRSQPAQEQSVLTVSDLEMNLIKHSVSRAGQVVNLQPREFILLEQLMRHAGEVVTRTMLLEKVWGYHFDPQTNVVDVHISRLRSKIDREFSKPLLHTVRGAGYSLYDPDEVD</sequence>
<dbReference type="AlphaFoldDB" id="A0A7V2T0W4"/>
<dbReference type="FunFam" id="1.10.10.10:FF:000005">
    <property type="entry name" value="Two-component system response regulator"/>
    <property type="match status" value="1"/>
</dbReference>
<dbReference type="Proteomes" id="UP000885750">
    <property type="component" value="Unassembled WGS sequence"/>
</dbReference>
<dbReference type="SUPFAM" id="SSF52172">
    <property type="entry name" value="CheY-like"/>
    <property type="match status" value="1"/>
</dbReference>
<keyword evidence="3" id="KW-0805">Transcription regulation</keyword>
<gene>
    <name evidence="10" type="ORF">ENJ51_00750</name>
</gene>
<dbReference type="CDD" id="cd00383">
    <property type="entry name" value="trans_reg_C"/>
    <property type="match status" value="1"/>
</dbReference>
<feature type="domain" description="OmpR/PhoB-type" evidence="9">
    <location>
        <begin position="125"/>
        <end position="223"/>
    </location>
</feature>
<dbReference type="SMART" id="SM00862">
    <property type="entry name" value="Trans_reg_C"/>
    <property type="match status" value="1"/>
</dbReference>
<keyword evidence="4 7" id="KW-0238">DNA-binding</keyword>
<dbReference type="InterPro" id="IPR011006">
    <property type="entry name" value="CheY-like_superfamily"/>
</dbReference>
<comment type="caution">
    <text evidence="10">The sequence shown here is derived from an EMBL/GenBank/DDBJ whole genome shotgun (WGS) entry which is preliminary data.</text>
</comment>
<dbReference type="Gene3D" id="1.10.10.10">
    <property type="entry name" value="Winged helix-like DNA-binding domain superfamily/Winged helix DNA-binding domain"/>
    <property type="match status" value="1"/>
</dbReference>
<dbReference type="PANTHER" id="PTHR48111:SF76">
    <property type="entry name" value="TWO-COMPONENT RESPONSE REGULATOR"/>
    <property type="match status" value="1"/>
</dbReference>
<dbReference type="PANTHER" id="PTHR48111">
    <property type="entry name" value="REGULATOR OF RPOS"/>
    <property type="match status" value="1"/>
</dbReference>
<accession>A0A7V2T0W4</accession>
<dbReference type="PROSITE" id="PS50110">
    <property type="entry name" value="RESPONSE_REGULATORY"/>
    <property type="match status" value="1"/>
</dbReference>
<dbReference type="Pfam" id="PF00072">
    <property type="entry name" value="Response_reg"/>
    <property type="match status" value="1"/>
</dbReference>
<feature type="modified residue" description="4-aspartylphosphate" evidence="6">
    <location>
        <position position="51"/>
    </location>
</feature>
<dbReference type="SMART" id="SM00448">
    <property type="entry name" value="REC"/>
    <property type="match status" value="1"/>
</dbReference>
<evidence type="ECO:0000259" key="8">
    <source>
        <dbReference type="PROSITE" id="PS50110"/>
    </source>
</evidence>
<dbReference type="InterPro" id="IPR001789">
    <property type="entry name" value="Sig_transdc_resp-reg_receiver"/>
</dbReference>
<evidence type="ECO:0000256" key="3">
    <source>
        <dbReference type="ARBA" id="ARBA00023015"/>
    </source>
</evidence>
<dbReference type="GO" id="GO:0005829">
    <property type="term" value="C:cytosol"/>
    <property type="evidence" value="ECO:0007669"/>
    <property type="project" value="TreeGrafter"/>
</dbReference>
<evidence type="ECO:0000259" key="9">
    <source>
        <dbReference type="PROSITE" id="PS51755"/>
    </source>
</evidence>
<name>A0A7V2T0W4_LEUMU</name>
<dbReference type="InterPro" id="IPR001867">
    <property type="entry name" value="OmpR/PhoB-type_DNA-bd"/>
</dbReference>
<feature type="domain" description="Response regulatory" evidence="8">
    <location>
        <begin position="2"/>
        <end position="116"/>
    </location>
</feature>
<dbReference type="InterPro" id="IPR039420">
    <property type="entry name" value="WalR-like"/>
</dbReference>
<dbReference type="Pfam" id="PF00486">
    <property type="entry name" value="Trans_reg_C"/>
    <property type="match status" value="1"/>
</dbReference>
<evidence type="ECO:0000256" key="1">
    <source>
        <dbReference type="ARBA" id="ARBA00022553"/>
    </source>
</evidence>
<dbReference type="PROSITE" id="PS51755">
    <property type="entry name" value="OMPR_PHOB"/>
    <property type="match status" value="1"/>
</dbReference>
<evidence type="ECO:0000256" key="2">
    <source>
        <dbReference type="ARBA" id="ARBA00023012"/>
    </source>
</evidence>
<protein>
    <submittedName>
        <fullName evidence="10">Response regulator transcription factor</fullName>
    </submittedName>
</protein>
<dbReference type="Gene3D" id="3.40.50.2300">
    <property type="match status" value="1"/>
</dbReference>
<dbReference type="GO" id="GO:0006355">
    <property type="term" value="P:regulation of DNA-templated transcription"/>
    <property type="evidence" value="ECO:0007669"/>
    <property type="project" value="InterPro"/>
</dbReference>
<dbReference type="CDD" id="cd19935">
    <property type="entry name" value="REC_OmpR_CusR-like"/>
    <property type="match status" value="1"/>
</dbReference>
<feature type="DNA-binding region" description="OmpR/PhoB-type" evidence="7">
    <location>
        <begin position="125"/>
        <end position="223"/>
    </location>
</feature>
<dbReference type="GO" id="GO:0000156">
    <property type="term" value="F:phosphorelay response regulator activity"/>
    <property type="evidence" value="ECO:0007669"/>
    <property type="project" value="TreeGrafter"/>
</dbReference>
<evidence type="ECO:0000256" key="6">
    <source>
        <dbReference type="PROSITE-ProRule" id="PRU00169"/>
    </source>
</evidence>
<keyword evidence="1 6" id="KW-0597">Phosphoprotein</keyword>
<evidence type="ECO:0000313" key="10">
    <source>
        <dbReference type="EMBL" id="HFC91318.1"/>
    </source>
</evidence>
<dbReference type="GO" id="GO:0000976">
    <property type="term" value="F:transcription cis-regulatory region binding"/>
    <property type="evidence" value="ECO:0007669"/>
    <property type="project" value="TreeGrafter"/>
</dbReference>
<evidence type="ECO:0000256" key="4">
    <source>
        <dbReference type="ARBA" id="ARBA00023125"/>
    </source>
</evidence>
<evidence type="ECO:0000256" key="5">
    <source>
        <dbReference type="ARBA" id="ARBA00023163"/>
    </source>
</evidence>
<keyword evidence="5" id="KW-0804">Transcription</keyword>